<evidence type="ECO:0000313" key="3">
    <source>
        <dbReference type="Proteomes" id="UP001647436"/>
    </source>
</evidence>
<feature type="domain" description="Transporter-associated" evidence="1">
    <location>
        <begin position="1"/>
        <end position="65"/>
    </location>
</feature>
<dbReference type="InterPro" id="IPR005170">
    <property type="entry name" value="Transptr-assoc_dom"/>
</dbReference>
<comment type="caution">
    <text evidence="2">The sequence shown here is derived from an EMBL/GenBank/DDBJ whole genome shotgun (WGS) entry which is preliminary data.</text>
</comment>
<dbReference type="InterPro" id="IPR016169">
    <property type="entry name" value="FAD-bd_PCMH_sub2"/>
</dbReference>
<dbReference type="InterPro" id="IPR036318">
    <property type="entry name" value="FAD-bd_PCMH-like_sf"/>
</dbReference>
<evidence type="ECO:0000313" key="2">
    <source>
        <dbReference type="EMBL" id="MBS3021805.1"/>
    </source>
</evidence>
<evidence type="ECO:0000259" key="1">
    <source>
        <dbReference type="Pfam" id="PF03471"/>
    </source>
</evidence>
<dbReference type="Proteomes" id="UP001647436">
    <property type="component" value="Unassembled WGS sequence"/>
</dbReference>
<dbReference type="Pfam" id="PF03471">
    <property type="entry name" value="CorC_HlyC"/>
    <property type="match status" value="1"/>
</dbReference>
<reference evidence="2 3" key="1">
    <citation type="submission" date="2020-03" db="EMBL/GenBank/DDBJ databases">
        <title>The role of nitrogen metabolism on polyethylene biodegradation.</title>
        <authorList>
            <person name="Peixoto J."/>
            <person name="Vizzotto C.S."/>
            <person name="Ramos A."/>
            <person name="Alves G."/>
            <person name="Steindorff A."/>
            <person name="Kruger R."/>
        </authorList>
    </citation>
    <scope>NUCLEOTIDE SEQUENCE [LARGE SCALE GENOMIC DNA]</scope>
    <source>
        <strain evidence="2 3">PE63</strain>
    </source>
</reference>
<proteinExistence type="predicted"/>
<sequence>MPVAELKTRLAIRVLPDEDKAIYNALAGLCLAESGHLPVLAEKVWSSGWILVVVDMDGKRIDRILALTQREWLFINTWLHFIKYCELWFLLTRKKMNLKLPHL</sequence>
<dbReference type="SUPFAM" id="SSF56176">
    <property type="entry name" value="FAD-binding/transporter-associated domain-like"/>
    <property type="match status" value="1"/>
</dbReference>
<dbReference type="EMBL" id="JAANES010000007">
    <property type="protein sequence ID" value="MBS3021805.1"/>
    <property type="molecule type" value="Genomic_DNA"/>
</dbReference>
<protein>
    <recommendedName>
        <fullName evidence="1">Transporter-associated domain-containing protein</fullName>
    </recommendedName>
</protein>
<dbReference type="RefSeq" id="WP_349305265.1">
    <property type="nucleotide sequence ID" value="NZ_JAANES010000007.1"/>
</dbReference>
<name>A0ABS5LZ66_9BURK</name>
<accession>A0ABS5LZ66</accession>
<dbReference type="Gene3D" id="3.30.465.10">
    <property type="match status" value="1"/>
</dbReference>
<gene>
    <name evidence="2" type="ORF">DJFAAGMI_04582</name>
</gene>
<organism evidence="2 3">
    <name type="scientific">Comamonas brasiliensis</name>
    <dbReference type="NCBI Taxonomy" id="1812482"/>
    <lineage>
        <taxon>Bacteria</taxon>
        <taxon>Pseudomonadati</taxon>
        <taxon>Pseudomonadota</taxon>
        <taxon>Betaproteobacteria</taxon>
        <taxon>Burkholderiales</taxon>
        <taxon>Comamonadaceae</taxon>
        <taxon>Comamonas</taxon>
    </lineage>
</organism>
<keyword evidence="3" id="KW-1185">Reference proteome</keyword>